<dbReference type="GO" id="GO:0030599">
    <property type="term" value="F:pectinesterase activity"/>
    <property type="evidence" value="ECO:0007669"/>
    <property type="project" value="UniProtKB-EC"/>
</dbReference>
<dbReference type="AlphaFoldDB" id="A0A8T1GQ53"/>
<keyword evidence="5" id="KW-0063">Aspartyl esterase</keyword>
<dbReference type="GO" id="GO:0042545">
    <property type="term" value="P:cell wall modification"/>
    <property type="evidence" value="ECO:0007669"/>
    <property type="project" value="InterPro"/>
</dbReference>
<evidence type="ECO:0000256" key="5">
    <source>
        <dbReference type="ARBA" id="ARBA00023085"/>
    </source>
</evidence>
<dbReference type="SUPFAM" id="SSF51126">
    <property type="entry name" value="Pectin lyase-like"/>
    <property type="match status" value="1"/>
</dbReference>
<evidence type="ECO:0000259" key="6">
    <source>
        <dbReference type="Pfam" id="PF01095"/>
    </source>
</evidence>
<evidence type="ECO:0000256" key="1">
    <source>
        <dbReference type="ARBA" id="ARBA00005184"/>
    </source>
</evidence>
<dbReference type="PANTHER" id="PTHR31321">
    <property type="entry name" value="ACYL-COA THIOESTER HYDROLASE YBHC-RELATED"/>
    <property type="match status" value="1"/>
</dbReference>
<dbReference type="InterPro" id="IPR012334">
    <property type="entry name" value="Pectin_lyas_fold"/>
</dbReference>
<feature type="non-terminal residue" evidence="7">
    <location>
        <position position="1"/>
    </location>
</feature>
<dbReference type="InterPro" id="IPR011050">
    <property type="entry name" value="Pectin_lyase_fold/virulence"/>
</dbReference>
<protein>
    <recommendedName>
        <fullName evidence="3">pectinesterase</fullName>
        <ecNumber evidence="3">3.1.1.11</ecNumber>
    </recommendedName>
</protein>
<evidence type="ECO:0000313" key="8">
    <source>
        <dbReference type="Proteomes" id="UP000760860"/>
    </source>
</evidence>
<evidence type="ECO:0000256" key="2">
    <source>
        <dbReference type="ARBA" id="ARBA00008891"/>
    </source>
</evidence>
<proteinExistence type="inferred from homology"/>
<comment type="similarity">
    <text evidence="2">Belongs to the pectinesterase family.</text>
</comment>
<sequence>TSAAWRPSTAELACSVDARHCSSESIMFSMVATTAARASATCRCVSADGSVDGSYTSLTDALASLPSDSSTQVIFMYAGTYNEQVPSISRSGPVMIIGYTESAPGKTYTANQVIITQAKGLSVSPPPVGHSNAETATIATGGTGKIAMYNIDIINSENLDGATANYVTLAASIYGNKIGFYGCSMIGWQDTLLTG</sequence>
<accession>A0A8T1GQ53</accession>
<name>A0A8T1GQ53_9STRA</name>
<dbReference type="EC" id="3.1.1.11" evidence="3"/>
<dbReference type="EMBL" id="RCMV01005661">
    <property type="protein sequence ID" value="KAG3184127.1"/>
    <property type="molecule type" value="Genomic_DNA"/>
</dbReference>
<comment type="caution">
    <text evidence="7">The sequence shown here is derived from an EMBL/GenBank/DDBJ whole genome shotgun (WGS) entry which is preliminary data.</text>
</comment>
<dbReference type="Proteomes" id="UP000760860">
    <property type="component" value="Unassembled WGS sequence"/>
</dbReference>
<feature type="domain" description="Pectinesterase catalytic" evidence="6">
    <location>
        <begin position="45"/>
        <end position="193"/>
    </location>
</feature>
<dbReference type="GO" id="GO:0045490">
    <property type="term" value="P:pectin catabolic process"/>
    <property type="evidence" value="ECO:0007669"/>
    <property type="project" value="TreeGrafter"/>
</dbReference>
<evidence type="ECO:0000313" key="7">
    <source>
        <dbReference type="EMBL" id="KAG3184127.1"/>
    </source>
</evidence>
<evidence type="ECO:0000256" key="3">
    <source>
        <dbReference type="ARBA" id="ARBA00013229"/>
    </source>
</evidence>
<feature type="non-terminal residue" evidence="7">
    <location>
        <position position="195"/>
    </location>
</feature>
<dbReference type="InterPro" id="IPR000070">
    <property type="entry name" value="Pectinesterase_cat"/>
</dbReference>
<keyword evidence="4" id="KW-0378">Hydrolase</keyword>
<organism evidence="7 8">
    <name type="scientific">Phytophthora cactorum</name>
    <dbReference type="NCBI Taxonomy" id="29920"/>
    <lineage>
        <taxon>Eukaryota</taxon>
        <taxon>Sar</taxon>
        <taxon>Stramenopiles</taxon>
        <taxon>Oomycota</taxon>
        <taxon>Peronosporomycetes</taxon>
        <taxon>Peronosporales</taxon>
        <taxon>Peronosporaceae</taxon>
        <taxon>Phytophthora</taxon>
    </lineage>
</organism>
<dbReference type="Gene3D" id="2.160.20.10">
    <property type="entry name" value="Single-stranded right-handed beta-helix, Pectin lyase-like"/>
    <property type="match status" value="1"/>
</dbReference>
<dbReference type="PANTHER" id="PTHR31321:SF58">
    <property type="entry name" value="METHYLESTERASE, PUTATIVE-RELATED"/>
    <property type="match status" value="1"/>
</dbReference>
<dbReference type="Pfam" id="PF01095">
    <property type="entry name" value="Pectinesterase"/>
    <property type="match status" value="1"/>
</dbReference>
<comment type="pathway">
    <text evidence="1">Glycan metabolism; pectin degradation; 2-dehydro-3-deoxy-D-gluconate from pectin: step 1/5.</text>
</comment>
<evidence type="ECO:0000256" key="4">
    <source>
        <dbReference type="ARBA" id="ARBA00022801"/>
    </source>
</evidence>
<gene>
    <name evidence="7" type="ORF">PC129_g25317</name>
</gene>
<reference evidence="7" key="1">
    <citation type="submission" date="2018-05" db="EMBL/GenBank/DDBJ databases">
        <title>Effector identification in a new, highly contiguous assembly of the strawberry crown rot pathogen Phytophthora cactorum.</title>
        <authorList>
            <person name="Armitage A.D."/>
            <person name="Nellist C.F."/>
            <person name="Bates H."/>
            <person name="Vickerstaff R.J."/>
            <person name="Harrison R.J."/>
        </authorList>
    </citation>
    <scope>NUCLEOTIDE SEQUENCE</scope>
    <source>
        <strain evidence="7">P421</strain>
    </source>
</reference>